<comment type="caution">
    <text evidence="2">The sequence shown here is derived from an EMBL/GenBank/DDBJ whole genome shotgun (WGS) entry which is preliminary data.</text>
</comment>
<evidence type="ECO:0000313" key="2">
    <source>
        <dbReference type="EMBL" id="OAE37622.1"/>
    </source>
</evidence>
<gene>
    <name evidence="2" type="ORF">A7J57_08575</name>
</gene>
<reference evidence="2 3" key="1">
    <citation type="submission" date="2016-05" db="EMBL/GenBank/DDBJ databases">
        <authorList>
            <person name="Lavstsen T."/>
            <person name="Jespersen J.S."/>
        </authorList>
    </citation>
    <scope>NUCLEOTIDE SEQUENCE [LARGE SCALE GENOMIC DNA]</scope>
    <source>
        <strain evidence="2 3">KCJ1736</strain>
    </source>
</reference>
<dbReference type="RefSeq" id="WP_063951303.1">
    <property type="nucleotide sequence ID" value="NZ_LXPS01000039.1"/>
</dbReference>
<name>A0A176WW51_AGRTU</name>
<sequence>MEKMKGFGSEHFIAIISLVWIANVVVAHYWGYPFLYCWAKPAAFYLYSAWGVLSLYLVMLYVAFQLLRSFIAKALIGALLAVAIIELPRIFDYIFNVGGTCG</sequence>
<dbReference type="EMBL" id="LXPS01000039">
    <property type="protein sequence ID" value="OAE37622.1"/>
    <property type="molecule type" value="Genomic_DNA"/>
</dbReference>
<protein>
    <submittedName>
        <fullName evidence="2">Uncharacterized protein</fullName>
    </submittedName>
</protein>
<proteinExistence type="predicted"/>
<keyword evidence="1" id="KW-1133">Transmembrane helix</keyword>
<keyword evidence="1" id="KW-0812">Transmembrane</keyword>
<feature type="transmembrane region" description="Helical" evidence="1">
    <location>
        <begin position="12"/>
        <end position="32"/>
    </location>
</feature>
<feature type="transmembrane region" description="Helical" evidence="1">
    <location>
        <begin position="44"/>
        <end position="63"/>
    </location>
</feature>
<accession>A0A176WW51</accession>
<dbReference type="Proteomes" id="UP000077098">
    <property type="component" value="Unassembled WGS sequence"/>
</dbReference>
<evidence type="ECO:0000313" key="3">
    <source>
        <dbReference type="Proteomes" id="UP000077098"/>
    </source>
</evidence>
<dbReference type="AlphaFoldDB" id="A0A176WW51"/>
<feature type="transmembrane region" description="Helical" evidence="1">
    <location>
        <begin position="70"/>
        <end position="91"/>
    </location>
</feature>
<evidence type="ECO:0000256" key="1">
    <source>
        <dbReference type="SAM" id="Phobius"/>
    </source>
</evidence>
<keyword evidence="1" id="KW-0472">Membrane</keyword>
<organism evidence="2 3">
    <name type="scientific">Agrobacterium tumefaciens</name>
    <dbReference type="NCBI Taxonomy" id="358"/>
    <lineage>
        <taxon>Bacteria</taxon>
        <taxon>Pseudomonadati</taxon>
        <taxon>Pseudomonadota</taxon>
        <taxon>Alphaproteobacteria</taxon>
        <taxon>Hyphomicrobiales</taxon>
        <taxon>Rhizobiaceae</taxon>
        <taxon>Rhizobium/Agrobacterium group</taxon>
        <taxon>Agrobacterium</taxon>
        <taxon>Agrobacterium tumefaciens complex</taxon>
    </lineage>
</organism>